<dbReference type="InterPro" id="IPR043429">
    <property type="entry name" value="ArtM/GltK/GlnP/TcyL/YhdX-like"/>
</dbReference>
<dbReference type="GO" id="GO:0022857">
    <property type="term" value="F:transmembrane transporter activity"/>
    <property type="evidence" value="ECO:0007669"/>
    <property type="project" value="InterPro"/>
</dbReference>
<evidence type="ECO:0000256" key="7">
    <source>
        <dbReference type="ARBA" id="ARBA00023136"/>
    </source>
</evidence>
<evidence type="ECO:0000256" key="2">
    <source>
        <dbReference type="ARBA" id="ARBA00022448"/>
    </source>
</evidence>
<reference evidence="11 12" key="1">
    <citation type="journal article" date="2012" name="J. Bacteriol.">
        <title>Whole-Genome Sequence of Nocardiopsis alba Strain ATCC BAA-2165, Associated with Honeybees.</title>
        <authorList>
            <person name="Qiao J."/>
            <person name="Chen L."/>
            <person name="Li Y."/>
            <person name="Wang J."/>
            <person name="Zhang W."/>
            <person name="Chen S."/>
        </authorList>
    </citation>
    <scope>NUCLEOTIDE SEQUENCE [LARGE SCALE GENOMIC DNA]</scope>
    <source>
        <strain evidence="12">ATCC BAA-2165 / BE74</strain>
    </source>
</reference>
<comment type="subcellular location">
    <subcellularLocation>
        <location evidence="1 8">Cell membrane</location>
        <topology evidence="1 8">Multi-pass membrane protein</topology>
    </subcellularLocation>
</comment>
<evidence type="ECO:0000259" key="10">
    <source>
        <dbReference type="PROSITE" id="PS50928"/>
    </source>
</evidence>
<dbReference type="GO" id="GO:0043190">
    <property type="term" value="C:ATP-binding cassette (ABC) transporter complex"/>
    <property type="evidence" value="ECO:0007669"/>
    <property type="project" value="InterPro"/>
</dbReference>
<organism evidence="11 12">
    <name type="scientific">Nocardiopsis alba (strain ATCC BAA-2165 / BE74)</name>
    <dbReference type="NCBI Taxonomy" id="1205910"/>
    <lineage>
        <taxon>Bacteria</taxon>
        <taxon>Bacillati</taxon>
        <taxon>Actinomycetota</taxon>
        <taxon>Actinomycetes</taxon>
        <taxon>Streptosporangiales</taxon>
        <taxon>Nocardiopsidaceae</taxon>
        <taxon>Nocardiopsis</taxon>
    </lineage>
</organism>
<name>J7L640_NOCAA</name>
<dbReference type="PROSITE" id="PS50928">
    <property type="entry name" value="ABC_TM1"/>
    <property type="match status" value="1"/>
</dbReference>
<dbReference type="eggNOG" id="COG0765">
    <property type="taxonomic scope" value="Bacteria"/>
</dbReference>
<accession>J7L640</accession>
<sequence>MEQIEFLIERLPRFLDGAWVTVQLTLGGSALAFVLAMVFGIMGTAGHWLPRAVSTVYVEVFRGIAALVLMFWMAYALPVATGFQLDDMFAAILALGLNVGAYGAEVVRSAINAVPRAQVEATVALNLSWFQRMRLVVVPQAWAQMLPTFGNLVIELMKATAVAYLIGVADLAAVAQQLREATGETVVAYSGALVLYYLIAQVLILGMRLLERRANRKLGRATPGGGGPLSLLRPPSVGTRVGVAK</sequence>
<keyword evidence="7 8" id="KW-0472">Membrane</keyword>
<dbReference type="CDD" id="cd06261">
    <property type="entry name" value="TM_PBP2"/>
    <property type="match status" value="1"/>
</dbReference>
<dbReference type="KEGG" id="nal:B005_2816"/>
<dbReference type="SUPFAM" id="SSF161098">
    <property type="entry name" value="MetI-like"/>
    <property type="match status" value="1"/>
</dbReference>
<gene>
    <name evidence="11" type="primary">ehuC</name>
    <name evidence="11" type="ordered locus">B005_2816</name>
</gene>
<dbReference type="EMBL" id="CP003788">
    <property type="protein sequence ID" value="AFR09073.1"/>
    <property type="molecule type" value="Genomic_DNA"/>
</dbReference>
<dbReference type="OrthoDB" id="9814902at2"/>
<proteinExistence type="inferred from homology"/>
<feature type="transmembrane region" description="Helical" evidence="8">
    <location>
        <begin position="187"/>
        <end position="210"/>
    </location>
</feature>
<dbReference type="STRING" id="1205910.B005_2816"/>
<dbReference type="NCBIfam" id="TIGR01726">
    <property type="entry name" value="HEQRo_perm_3TM"/>
    <property type="match status" value="1"/>
</dbReference>
<dbReference type="AlphaFoldDB" id="J7L640"/>
<dbReference type="Pfam" id="PF00528">
    <property type="entry name" value="BPD_transp_1"/>
    <property type="match status" value="1"/>
</dbReference>
<evidence type="ECO:0000256" key="6">
    <source>
        <dbReference type="ARBA" id="ARBA00022989"/>
    </source>
</evidence>
<evidence type="ECO:0000256" key="1">
    <source>
        <dbReference type="ARBA" id="ARBA00004651"/>
    </source>
</evidence>
<evidence type="ECO:0000313" key="11">
    <source>
        <dbReference type="EMBL" id="AFR09073.1"/>
    </source>
</evidence>
<feature type="transmembrane region" description="Helical" evidence="8">
    <location>
        <begin position="88"/>
        <end position="107"/>
    </location>
</feature>
<keyword evidence="6 8" id="KW-1133">Transmembrane helix</keyword>
<evidence type="ECO:0000313" key="12">
    <source>
        <dbReference type="Proteomes" id="UP000003779"/>
    </source>
</evidence>
<dbReference type="HOGENOM" id="CLU_019602_1_4_11"/>
<feature type="domain" description="ABC transmembrane type-1" evidence="10">
    <location>
        <begin position="18"/>
        <end position="206"/>
    </location>
</feature>
<feature type="transmembrane region" description="Helical" evidence="8">
    <location>
        <begin position="56"/>
        <end position="76"/>
    </location>
</feature>
<feature type="transmembrane region" description="Helical" evidence="8">
    <location>
        <begin position="152"/>
        <end position="175"/>
    </location>
</feature>
<keyword evidence="4 8" id="KW-0812">Transmembrane</keyword>
<protein>
    <submittedName>
        <fullName evidence="11">Ectoine/hydroxyectoine ABC transporter, permease protein EhuC</fullName>
    </submittedName>
</protein>
<comment type="similarity">
    <text evidence="8">Belongs to the binding-protein-dependent transport system permease family.</text>
</comment>
<evidence type="ECO:0000256" key="4">
    <source>
        <dbReference type="ARBA" id="ARBA00022692"/>
    </source>
</evidence>
<keyword evidence="3" id="KW-1003">Cell membrane</keyword>
<dbReference type="InterPro" id="IPR035906">
    <property type="entry name" value="MetI-like_sf"/>
</dbReference>
<dbReference type="GO" id="GO:0006865">
    <property type="term" value="P:amino acid transport"/>
    <property type="evidence" value="ECO:0007669"/>
    <property type="project" value="UniProtKB-KW"/>
</dbReference>
<dbReference type="Gene3D" id="1.10.3720.10">
    <property type="entry name" value="MetI-like"/>
    <property type="match status" value="1"/>
</dbReference>
<dbReference type="InterPro" id="IPR010065">
    <property type="entry name" value="AA_ABC_transptr_permease_3TM"/>
</dbReference>
<evidence type="ECO:0000256" key="8">
    <source>
        <dbReference type="RuleBase" id="RU363032"/>
    </source>
</evidence>
<keyword evidence="2 8" id="KW-0813">Transport</keyword>
<reference evidence="12" key="2">
    <citation type="submission" date="2012-08" db="EMBL/GenBank/DDBJ databases">
        <title>Whole-genome sequence of Nocardiopsis alba strain ATCC BAA-2165 associated with honeybees.</title>
        <authorList>
            <person name="Qiao J."/>
            <person name="Chen L."/>
            <person name="Li Y."/>
            <person name="Wang J."/>
            <person name="Zhang W."/>
            <person name="Chen S."/>
        </authorList>
    </citation>
    <scope>NUCLEOTIDE SEQUENCE [LARGE SCALE GENOMIC DNA]</scope>
    <source>
        <strain evidence="12">ATCC BAA-2165 / BE74</strain>
    </source>
</reference>
<dbReference type="PATRIC" id="fig|1205910.3.peg.2663"/>
<evidence type="ECO:0000256" key="5">
    <source>
        <dbReference type="ARBA" id="ARBA00022970"/>
    </source>
</evidence>
<dbReference type="InterPro" id="IPR000515">
    <property type="entry name" value="MetI-like"/>
</dbReference>
<dbReference type="PANTHER" id="PTHR30614">
    <property type="entry name" value="MEMBRANE COMPONENT OF AMINO ACID ABC TRANSPORTER"/>
    <property type="match status" value="1"/>
</dbReference>
<dbReference type="PANTHER" id="PTHR30614:SF0">
    <property type="entry name" value="L-CYSTINE TRANSPORT SYSTEM PERMEASE PROTEIN TCYL"/>
    <property type="match status" value="1"/>
</dbReference>
<feature type="transmembrane region" description="Helical" evidence="8">
    <location>
        <begin position="20"/>
        <end position="44"/>
    </location>
</feature>
<keyword evidence="5" id="KW-0029">Amino-acid transport</keyword>
<evidence type="ECO:0000256" key="3">
    <source>
        <dbReference type="ARBA" id="ARBA00022475"/>
    </source>
</evidence>
<dbReference type="NCBIfam" id="TIGR03004">
    <property type="entry name" value="ectoine_ehuC"/>
    <property type="match status" value="1"/>
</dbReference>
<dbReference type="Proteomes" id="UP000003779">
    <property type="component" value="Chromosome"/>
</dbReference>
<feature type="region of interest" description="Disordered" evidence="9">
    <location>
        <begin position="221"/>
        <end position="245"/>
    </location>
</feature>
<evidence type="ECO:0000256" key="9">
    <source>
        <dbReference type="SAM" id="MobiDB-lite"/>
    </source>
</evidence>
<dbReference type="InterPro" id="IPR014342">
    <property type="entry name" value="Ectoine_EhuC"/>
</dbReference>